<organism evidence="5 6">
    <name type="scientific">Aspergillus leporis</name>
    <dbReference type="NCBI Taxonomy" id="41062"/>
    <lineage>
        <taxon>Eukaryota</taxon>
        <taxon>Fungi</taxon>
        <taxon>Dikarya</taxon>
        <taxon>Ascomycota</taxon>
        <taxon>Pezizomycotina</taxon>
        <taxon>Eurotiomycetes</taxon>
        <taxon>Eurotiomycetidae</taxon>
        <taxon>Eurotiales</taxon>
        <taxon>Aspergillaceae</taxon>
        <taxon>Aspergillus</taxon>
        <taxon>Aspergillus subgen. Circumdati</taxon>
    </lineage>
</organism>
<protein>
    <submittedName>
        <fullName evidence="5">Chaperonin 10-like protein</fullName>
    </submittedName>
</protein>
<dbReference type="Gene3D" id="3.40.50.720">
    <property type="entry name" value="NAD(P)-binding Rossmann-like Domain"/>
    <property type="match status" value="1"/>
</dbReference>
<dbReference type="CDD" id="cd08249">
    <property type="entry name" value="enoyl_reductase_like"/>
    <property type="match status" value="1"/>
</dbReference>
<evidence type="ECO:0000259" key="4">
    <source>
        <dbReference type="SMART" id="SM00829"/>
    </source>
</evidence>
<dbReference type="InterPro" id="IPR011032">
    <property type="entry name" value="GroES-like_sf"/>
</dbReference>
<dbReference type="SUPFAM" id="SSF50129">
    <property type="entry name" value="GroES-like"/>
    <property type="match status" value="1"/>
</dbReference>
<gene>
    <name evidence="5" type="ORF">BDV29DRAFT_160576</name>
</gene>
<keyword evidence="2" id="KW-0547">Nucleotide-binding</keyword>
<dbReference type="SUPFAM" id="SSF51735">
    <property type="entry name" value="NAD(P)-binding Rossmann-fold domains"/>
    <property type="match status" value="1"/>
</dbReference>
<dbReference type="PANTHER" id="PTHR45348">
    <property type="entry name" value="HYPOTHETICAL OXIDOREDUCTASE (EUROFUNG)"/>
    <property type="match status" value="1"/>
</dbReference>
<name>A0A5N5WRH8_9EURO</name>
<evidence type="ECO:0000313" key="6">
    <source>
        <dbReference type="Proteomes" id="UP000326565"/>
    </source>
</evidence>
<dbReference type="GO" id="GO:0016651">
    <property type="term" value="F:oxidoreductase activity, acting on NAD(P)H"/>
    <property type="evidence" value="ECO:0007669"/>
    <property type="project" value="InterPro"/>
</dbReference>
<dbReference type="InterPro" id="IPR036291">
    <property type="entry name" value="NAD(P)-bd_dom_sf"/>
</dbReference>
<dbReference type="InterPro" id="IPR013149">
    <property type="entry name" value="ADH-like_C"/>
</dbReference>
<dbReference type="GO" id="GO:0000166">
    <property type="term" value="F:nucleotide binding"/>
    <property type="evidence" value="ECO:0007669"/>
    <property type="project" value="UniProtKB-KW"/>
</dbReference>
<dbReference type="Proteomes" id="UP000326565">
    <property type="component" value="Unassembled WGS sequence"/>
</dbReference>
<sequence length="358" mass="38661">MSATNTNTGLYVDEHTTFIVRRDLEQPVASECELLVETHFSGANPADTKHVNLLGIYPAVLGYDFCGKVLKASTNSRFHPGDLVAGFTPTGIGRPARYRTYQQYLACPEDMVFLVPANLPPHEAACFSVVTMTAADALYNLFRFPHPGDDIQAGHHQGKSAGPLLIWGVSSSVGLCAVQLAKASGIYPIFVTASPSRHALLRGLGATQCFDYKSPNVVSQVNSALRDGQWDSLDYGFDTVGSHGSAKLMAECVSNGATLVSVVLQDDHRFKMPFATPNQNTTIHPKGAPHPITIPARTADYQHAWKALNWAVVSYGRGFRFPAVEVLEGTAEKALDELKVLGDNGRGFGKLVLAHPLQ</sequence>
<evidence type="ECO:0000313" key="5">
    <source>
        <dbReference type="EMBL" id="KAB8070335.1"/>
    </source>
</evidence>
<keyword evidence="3" id="KW-0560">Oxidoreductase</keyword>
<dbReference type="EMBL" id="ML732306">
    <property type="protein sequence ID" value="KAB8070335.1"/>
    <property type="molecule type" value="Genomic_DNA"/>
</dbReference>
<keyword evidence="6" id="KW-1185">Reference proteome</keyword>
<dbReference type="PANTHER" id="PTHR45348:SF7">
    <property type="entry name" value="ZINC BINDING OXIDOREDUCTASE, PUTATIVE-RELATED"/>
    <property type="match status" value="1"/>
</dbReference>
<dbReference type="Pfam" id="PF00107">
    <property type="entry name" value="ADH_zinc_N"/>
    <property type="match status" value="1"/>
</dbReference>
<accession>A0A5N5WRH8</accession>
<dbReference type="InterPro" id="IPR013154">
    <property type="entry name" value="ADH-like_N"/>
</dbReference>
<evidence type="ECO:0000256" key="1">
    <source>
        <dbReference type="ARBA" id="ARBA00008072"/>
    </source>
</evidence>
<comment type="similarity">
    <text evidence="1">Belongs to the zinc-containing alcohol dehydrogenase family.</text>
</comment>
<evidence type="ECO:0000256" key="3">
    <source>
        <dbReference type="ARBA" id="ARBA00023002"/>
    </source>
</evidence>
<dbReference type="AlphaFoldDB" id="A0A5N5WRH8"/>
<proteinExistence type="inferred from homology"/>
<feature type="domain" description="Enoyl reductase (ER)" evidence="4">
    <location>
        <begin position="9"/>
        <end position="353"/>
    </location>
</feature>
<reference evidence="5 6" key="1">
    <citation type="submission" date="2019-04" db="EMBL/GenBank/DDBJ databases">
        <title>Friends and foes A comparative genomics study of 23 Aspergillus species from section Flavi.</title>
        <authorList>
            <consortium name="DOE Joint Genome Institute"/>
            <person name="Kjaerbolling I."/>
            <person name="Vesth T."/>
            <person name="Frisvad J.C."/>
            <person name="Nybo J.L."/>
            <person name="Theobald S."/>
            <person name="Kildgaard S."/>
            <person name="Isbrandt T."/>
            <person name="Kuo A."/>
            <person name="Sato A."/>
            <person name="Lyhne E.K."/>
            <person name="Kogle M.E."/>
            <person name="Wiebenga A."/>
            <person name="Kun R.S."/>
            <person name="Lubbers R.J."/>
            <person name="Makela M.R."/>
            <person name="Barry K."/>
            <person name="Chovatia M."/>
            <person name="Clum A."/>
            <person name="Daum C."/>
            <person name="Haridas S."/>
            <person name="He G."/>
            <person name="LaButti K."/>
            <person name="Lipzen A."/>
            <person name="Mondo S."/>
            <person name="Riley R."/>
            <person name="Salamov A."/>
            <person name="Simmons B.A."/>
            <person name="Magnuson J.K."/>
            <person name="Henrissat B."/>
            <person name="Mortensen U.H."/>
            <person name="Larsen T.O."/>
            <person name="Devries R.P."/>
            <person name="Grigoriev I.V."/>
            <person name="Machida M."/>
            <person name="Baker S.E."/>
            <person name="Andersen M.R."/>
        </authorList>
    </citation>
    <scope>NUCLEOTIDE SEQUENCE [LARGE SCALE GENOMIC DNA]</scope>
    <source>
        <strain evidence="5 6">CBS 151.66</strain>
    </source>
</reference>
<evidence type="ECO:0000256" key="2">
    <source>
        <dbReference type="ARBA" id="ARBA00022741"/>
    </source>
</evidence>
<dbReference type="SMART" id="SM00829">
    <property type="entry name" value="PKS_ER"/>
    <property type="match status" value="1"/>
</dbReference>
<dbReference type="InterPro" id="IPR047122">
    <property type="entry name" value="Trans-enoyl_RdTase-like"/>
</dbReference>
<dbReference type="InterPro" id="IPR020843">
    <property type="entry name" value="ER"/>
</dbReference>
<dbReference type="Pfam" id="PF08240">
    <property type="entry name" value="ADH_N"/>
    <property type="match status" value="1"/>
</dbReference>
<dbReference type="Gene3D" id="3.90.180.10">
    <property type="entry name" value="Medium-chain alcohol dehydrogenases, catalytic domain"/>
    <property type="match status" value="1"/>
</dbReference>
<dbReference type="OrthoDB" id="10257049at2759"/>